<protein>
    <submittedName>
        <fullName evidence="2">Uncharacterized protein</fullName>
    </submittedName>
</protein>
<dbReference type="AlphaFoldDB" id="A0A9W6MYT3"/>
<dbReference type="EMBL" id="BSFJ01000005">
    <property type="protein sequence ID" value="GLK71277.1"/>
    <property type="molecule type" value="Genomic_DNA"/>
</dbReference>
<dbReference type="Proteomes" id="UP001143370">
    <property type="component" value="Unassembled WGS sequence"/>
</dbReference>
<evidence type="ECO:0000256" key="1">
    <source>
        <dbReference type="SAM" id="MobiDB-lite"/>
    </source>
</evidence>
<feature type="region of interest" description="Disordered" evidence="1">
    <location>
        <begin position="82"/>
        <end position="101"/>
    </location>
</feature>
<proteinExistence type="predicted"/>
<sequence length="130" mass="14256">MNTTPRRNGDKRRAVLRLLDDAEWAAWSDREIARRCGVGADMVGKLRPAPILSVSDSMPQPARTFIHPKTGRPAQMNVARIGASPKAAPSESTWTPADVAPAPQPLMRRWISCSTRFTSEGGKASHARRL</sequence>
<name>A0A9W6MYT3_9HYPH</name>
<accession>A0A9W6MYT3</accession>
<organism evidence="2 3">
    <name type="scientific">Ancylobacter dichloromethanicus</name>
    <dbReference type="NCBI Taxonomy" id="518825"/>
    <lineage>
        <taxon>Bacteria</taxon>
        <taxon>Pseudomonadati</taxon>
        <taxon>Pseudomonadota</taxon>
        <taxon>Alphaproteobacteria</taxon>
        <taxon>Hyphomicrobiales</taxon>
        <taxon>Xanthobacteraceae</taxon>
        <taxon>Ancylobacter</taxon>
    </lineage>
</organism>
<reference evidence="2" key="1">
    <citation type="journal article" date="2014" name="Int. J. Syst. Evol. Microbiol.">
        <title>Complete genome sequence of Corynebacterium casei LMG S-19264T (=DSM 44701T), isolated from a smear-ripened cheese.</title>
        <authorList>
            <consortium name="US DOE Joint Genome Institute (JGI-PGF)"/>
            <person name="Walter F."/>
            <person name="Albersmeier A."/>
            <person name="Kalinowski J."/>
            <person name="Ruckert C."/>
        </authorList>
    </citation>
    <scope>NUCLEOTIDE SEQUENCE</scope>
    <source>
        <strain evidence="2">VKM B-2484</strain>
    </source>
</reference>
<comment type="caution">
    <text evidence="2">The sequence shown here is derived from an EMBL/GenBank/DDBJ whole genome shotgun (WGS) entry which is preliminary data.</text>
</comment>
<evidence type="ECO:0000313" key="3">
    <source>
        <dbReference type="Proteomes" id="UP001143370"/>
    </source>
</evidence>
<gene>
    <name evidence="2" type="ORF">GCM10017643_13920</name>
</gene>
<keyword evidence="3" id="KW-1185">Reference proteome</keyword>
<evidence type="ECO:0000313" key="2">
    <source>
        <dbReference type="EMBL" id="GLK71277.1"/>
    </source>
</evidence>
<reference evidence="2" key="2">
    <citation type="submission" date="2023-01" db="EMBL/GenBank/DDBJ databases">
        <authorList>
            <person name="Sun Q."/>
            <person name="Evtushenko L."/>
        </authorList>
    </citation>
    <scope>NUCLEOTIDE SEQUENCE</scope>
    <source>
        <strain evidence="2">VKM B-2484</strain>
    </source>
</reference>